<protein>
    <submittedName>
        <fullName evidence="1">Serine protease</fullName>
    </submittedName>
</protein>
<dbReference type="RefSeq" id="WP_284320081.1">
    <property type="nucleotide sequence ID" value="NZ_BSOB01000010.1"/>
</dbReference>
<dbReference type="GO" id="GO:0008233">
    <property type="term" value="F:peptidase activity"/>
    <property type="evidence" value="ECO:0007669"/>
    <property type="project" value="UniProtKB-KW"/>
</dbReference>
<dbReference type="Pfam" id="PF13365">
    <property type="entry name" value="Trypsin_2"/>
    <property type="match status" value="1"/>
</dbReference>
<comment type="caution">
    <text evidence="1">The sequence shown here is derived from an EMBL/GenBank/DDBJ whole genome shotgun (WGS) entry which is preliminary data.</text>
</comment>
<dbReference type="Proteomes" id="UP001156670">
    <property type="component" value="Unassembled WGS sequence"/>
</dbReference>
<dbReference type="GO" id="GO:0006508">
    <property type="term" value="P:proteolysis"/>
    <property type="evidence" value="ECO:0007669"/>
    <property type="project" value="UniProtKB-KW"/>
</dbReference>
<name>A0ABQ5XKW4_9GAMM</name>
<evidence type="ECO:0000313" key="2">
    <source>
        <dbReference type="Proteomes" id="UP001156670"/>
    </source>
</evidence>
<evidence type="ECO:0000313" key="1">
    <source>
        <dbReference type="EMBL" id="GLQ92345.1"/>
    </source>
</evidence>
<dbReference type="SUPFAM" id="SSF50494">
    <property type="entry name" value="Trypsin-like serine proteases"/>
    <property type="match status" value="1"/>
</dbReference>
<gene>
    <name evidence="1" type="ORF">GCM10007901_12960</name>
</gene>
<dbReference type="PANTHER" id="PTHR43019:SF23">
    <property type="entry name" value="PROTEASE DO-LIKE 5, CHLOROPLASTIC"/>
    <property type="match status" value="1"/>
</dbReference>
<sequence>MQTSNGLGREAVSKACAVLYRVALTVCLVALALGQSPRVYAASPDPSMVSKIDAATFEVVIPRAVDDPLTYEKPLPLDLLPYQERTDKYFSIGTAFAIGHNRYVTAGHVFLAAVGDLTGPPALRDASGRVYAIDKIEKFSLQQDFVMFSLKEQPNGDAALETNAKPSMNSVVYAVGNALGTGVVIRDGLYTSDTPEDENGRWKWMRFSAAASPGNSGGPLLDQNGKVIGVVLMKSPNENLNYALPIGEVLNASDSTAVMDKRESYELDIIEENQNGAFKAQFPLPTSYDDFSANYLKLLDRNSEDLLKALLQQQGKDLFPHGAGSNHILHDTPELSLFPELIVRNRSGQWVYSGRELNRVPLSGNGYVASGYVGHNFLTHLRRPDDMKAATFYNDPKQMMDLVLKTGYWTRQVGPEKVKIVSLGKPASDTTYTDNWQRRWKVFVWSLPYINAQMVVFALPTPDGYTIMMRMNPSVGTHDSMIDLKALTDFLNVDYGGTLAQWKDFLADKSLLPEVLKDARVDVDYGKHFRYTANNVTFGYPITLQPIDPDNLLAVGVGYYENHDKFALQTGVVQLRLNTTDPDRISIKRHIAPSADLDDNFKEGWGKLVHKQHPYDGVPYNDGDEMDIATVVDAPANNAPSELYTAFYATQGTHKPEEMKAKLDLLTQQLKVKSP</sequence>
<dbReference type="EMBL" id="BSOB01000010">
    <property type="protein sequence ID" value="GLQ92345.1"/>
    <property type="molecule type" value="Genomic_DNA"/>
</dbReference>
<keyword evidence="2" id="KW-1185">Reference proteome</keyword>
<keyword evidence="1" id="KW-0378">Hydrolase</keyword>
<proteinExistence type="predicted"/>
<reference evidence="2" key="1">
    <citation type="journal article" date="2019" name="Int. J. Syst. Evol. Microbiol.">
        <title>The Global Catalogue of Microorganisms (GCM) 10K type strain sequencing project: providing services to taxonomists for standard genome sequencing and annotation.</title>
        <authorList>
            <consortium name="The Broad Institute Genomics Platform"/>
            <consortium name="The Broad Institute Genome Sequencing Center for Infectious Disease"/>
            <person name="Wu L."/>
            <person name="Ma J."/>
        </authorList>
    </citation>
    <scope>NUCLEOTIDE SEQUENCE [LARGE SCALE GENOMIC DNA]</scope>
    <source>
        <strain evidence="2">NBRC 111980</strain>
    </source>
</reference>
<dbReference type="PANTHER" id="PTHR43019">
    <property type="entry name" value="SERINE ENDOPROTEASE DEGS"/>
    <property type="match status" value="1"/>
</dbReference>
<accession>A0ABQ5XKW4</accession>
<keyword evidence="1" id="KW-0645">Protease</keyword>
<dbReference type="Gene3D" id="2.40.10.120">
    <property type="match status" value="1"/>
</dbReference>
<organism evidence="1 2">
    <name type="scientific">Dyella acidisoli</name>
    <dbReference type="NCBI Taxonomy" id="1867834"/>
    <lineage>
        <taxon>Bacteria</taxon>
        <taxon>Pseudomonadati</taxon>
        <taxon>Pseudomonadota</taxon>
        <taxon>Gammaproteobacteria</taxon>
        <taxon>Lysobacterales</taxon>
        <taxon>Rhodanobacteraceae</taxon>
        <taxon>Dyella</taxon>
    </lineage>
</organism>
<dbReference type="InterPro" id="IPR009003">
    <property type="entry name" value="Peptidase_S1_PA"/>
</dbReference>